<comment type="caution">
    <text evidence="1">The sequence shown here is derived from an EMBL/GenBank/DDBJ whole genome shotgun (WGS) entry which is preliminary data.</text>
</comment>
<dbReference type="InterPro" id="IPR025528">
    <property type="entry name" value="BrnA_antitoxin"/>
</dbReference>
<evidence type="ECO:0000313" key="1">
    <source>
        <dbReference type="EMBL" id="OQW86196.1"/>
    </source>
</evidence>
<dbReference type="Proteomes" id="UP000192505">
    <property type="component" value="Unassembled WGS sequence"/>
</dbReference>
<protein>
    <recommendedName>
        <fullName evidence="3">BrnA antitoxin family protein</fullName>
    </recommendedName>
</protein>
<dbReference type="AlphaFoldDB" id="A0A1W9KPU0"/>
<proteinExistence type="predicted"/>
<name>A0A1W9KPU0_9BURK</name>
<dbReference type="EMBL" id="MTEI01000020">
    <property type="protein sequence ID" value="OQW86196.1"/>
    <property type="molecule type" value="Genomic_DNA"/>
</dbReference>
<evidence type="ECO:0008006" key="3">
    <source>
        <dbReference type="Google" id="ProtNLM"/>
    </source>
</evidence>
<dbReference type="Pfam" id="PF14384">
    <property type="entry name" value="BrnA_antitoxin"/>
    <property type="match status" value="1"/>
</dbReference>
<reference evidence="1 2" key="1">
    <citation type="submission" date="2017-01" db="EMBL/GenBank/DDBJ databases">
        <title>Novel large sulfur bacteria in the metagenomes of groundwater-fed chemosynthetic microbial mats in the Lake Huron basin.</title>
        <authorList>
            <person name="Sharrar A.M."/>
            <person name="Flood B.E."/>
            <person name="Bailey J.V."/>
            <person name="Jones D.S."/>
            <person name="Biddanda B."/>
            <person name="Ruberg S.A."/>
            <person name="Marcus D.N."/>
            <person name="Dick G.J."/>
        </authorList>
    </citation>
    <scope>NUCLEOTIDE SEQUENCE [LARGE SCALE GENOMIC DNA]</scope>
    <source>
        <strain evidence="1">A7</strain>
    </source>
</reference>
<organism evidence="1 2">
    <name type="scientific">Rhodoferax ferrireducens</name>
    <dbReference type="NCBI Taxonomy" id="192843"/>
    <lineage>
        <taxon>Bacteria</taxon>
        <taxon>Pseudomonadati</taxon>
        <taxon>Pseudomonadota</taxon>
        <taxon>Betaproteobacteria</taxon>
        <taxon>Burkholderiales</taxon>
        <taxon>Comamonadaceae</taxon>
        <taxon>Rhodoferax</taxon>
    </lineage>
</organism>
<sequence>MQTHLTLRDGRKILLNTPEEEAQINTSIAADPDTHEVSDAEFALMRRKPGRPAAAVVRPMLSIRVDPDVAAALRASGKGWQTRVNALLRQAVEQGRLQA</sequence>
<gene>
    <name evidence="1" type="ORF">BWK72_18235</name>
</gene>
<accession>A0A1W9KPU0</accession>
<evidence type="ECO:0000313" key="2">
    <source>
        <dbReference type="Proteomes" id="UP000192505"/>
    </source>
</evidence>